<keyword evidence="1" id="KW-1133">Transmembrane helix</keyword>
<gene>
    <name evidence="2" type="ORF">MFLO_04935</name>
</gene>
<feature type="transmembrane region" description="Helical" evidence="1">
    <location>
        <begin position="9"/>
        <end position="28"/>
    </location>
</feature>
<dbReference type="PANTHER" id="PTHR40042:SF1">
    <property type="entry name" value="DUF1405 DOMAIN-CONTAINING PROTEIN"/>
    <property type="match status" value="1"/>
</dbReference>
<protein>
    <recommendedName>
        <fullName evidence="4">DUF1405 domain-containing protein</fullName>
    </recommendedName>
</protein>
<proteinExistence type="predicted"/>
<dbReference type="EMBL" id="AODF01000008">
    <property type="protein sequence ID" value="EUJ32936.1"/>
    <property type="molecule type" value="Genomic_DNA"/>
</dbReference>
<accession>A0ABN0RGK0</accession>
<sequence>MYQLLSNRSFLRLLFVVNLLGAIYGYIWYIPQLQITEARFWLFVPDSPTAIFVFSYLYLLLF</sequence>
<dbReference type="Proteomes" id="UP000019249">
    <property type="component" value="Unassembled WGS sequence"/>
</dbReference>
<keyword evidence="3" id="KW-1185">Reference proteome</keyword>
<evidence type="ECO:0000256" key="1">
    <source>
        <dbReference type="SAM" id="Phobius"/>
    </source>
</evidence>
<evidence type="ECO:0000313" key="2">
    <source>
        <dbReference type="EMBL" id="EUJ32936.1"/>
    </source>
</evidence>
<keyword evidence="1" id="KW-0472">Membrane</keyword>
<reference evidence="2 3" key="1">
    <citation type="journal article" date="2014" name="Int. J. Syst. Evol. Microbiol.">
        <title>Listeria floridensis sp. nov., Listeria aquatica sp. nov., Listeria cornellensis sp. nov., Listeria riparia sp. nov. and Listeria grandensis sp. nov., from agricultural and natural environments.</title>
        <authorList>
            <person name="den Bakker H.C."/>
            <person name="Warchocki S."/>
            <person name="Wright E.M."/>
            <person name="Allred A.F."/>
            <person name="Ahlstrom C."/>
            <person name="Manuel C.S."/>
            <person name="Stasiewicz M.J."/>
            <person name="Burrell A."/>
            <person name="Roof S."/>
            <person name="Strawn L."/>
            <person name="Fortes E.D."/>
            <person name="Nightingale K.K."/>
            <person name="Kephart D."/>
            <person name="Wiedmann M."/>
        </authorList>
    </citation>
    <scope>NUCLEOTIDE SEQUENCE [LARGE SCALE GENOMIC DNA]</scope>
    <source>
        <strain evidence="2 3">FSL S10-1187</strain>
    </source>
</reference>
<evidence type="ECO:0008006" key="4">
    <source>
        <dbReference type="Google" id="ProtNLM"/>
    </source>
</evidence>
<organism evidence="2 3">
    <name type="scientific">Listeria floridensis FSL S10-1187</name>
    <dbReference type="NCBI Taxonomy" id="1265817"/>
    <lineage>
        <taxon>Bacteria</taxon>
        <taxon>Bacillati</taxon>
        <taxon>Bacillota</taxon>
        <taxon>Bacilli</taxon>
        <taxon>Bacillales</taxon>
        <taxon>Listeriaceae</taxon>
        <taxon>Listeria</taxon>
    </lineage>
</organism>
<comment type="caution">
    <text evidence="2">The sequence shown here is derived from an EMBL/GenBank/DDBJ whole genome shotgun (WGS) entry which is preliminary data.</text>
</comment>
<feature type="transmembrane region" description="Helical" evidence="1">
    <location>
        <begin position="40"/>
        <end position="61"/>
    </location>
</feature>
<dbReference type="Pfam" id="PF07187">
    <property type="entry name" value="DUF1405"/>
    <property type="match status" value="1"/>
</dbReference>
<name>A0ABN0RGK0_9LIST</name>
<dbReference type="PANTHER" id="PTHR40042">
    <property type="entry name" value="HYPOTHETICAL MEMBRANE SPANNING PROTEIN"/>
    <property type="match status" value="1"/>
</dbReference>
<keyword evidence="1" id="KW-0812">Transmembrane</keyword>
<evidence type="ECO:0000313" key="3">
    <source>
        <dbReference type="Proteomes" id="UP000019249"/>
    </source>
</evidence>
<dbReference type="InterPro" id="IPR009845">
    <property type="entry name" value="DUF1405"/>
</dbReference>